<evidence type="ECO:0000256" key="1">
    <source>
        <dbReference type="ARBA" id="ARBA00022729"/>
    </source>
</evidence>
<proteinExistence type="predicted"/>
<dbReference type="InterPro" id="IPR016047">
    <property type="entry name" value="M23ase_b-sheet_dom"/>
</dbReference>
<protein>
    <submittedName>
        <fullName evidence="4">Murein DD-endopeptidase MepM/ murein hydrolase activator NlpD</fullName>
    </submittedName>
</protein>
<dbReference type="SUPFAM" id="SSF51261">
    <property type="entry name" value="Duplicated hybrid motif"/>
    <property type="match status" value="1"/>
</dbReference>
<feature type="compositionally biased region" description="Low complexity" evidence="2">
    <location>
        <begin position="147"/>
        <end position="157"/>
    </location>
</feature>
<keyword evidence="5" id="KW-1185">Reference proteome</keyword>
<keyword evidence="4" id="KW-0378">Hydrolase</keyword>
<dbReference type="InterPro" id="IPR050570">
    <property type="entry name" value="Cell_wall_metabolism_enzyme"/>
</dbReference>
<name>A0ABU2AY01_9MICC</name>
<dbReference type="Proteomes" id="UP001183794">
    <property type="component" value="Unassembled WGS sequence"/>
</dbReference>
<dbReference type="Pfam" id="PF01551">
    <property type="entry name" value="Peptidase_M23"/>
    <property type="match status" value="1"/>
</dbReference>
<dbReference type="PANTHER" id="PTHR21666:SF289">
    <property type="entry name" value="L-ALA--D-GLU ENDOPEPTIDASE"/>
    <property type="match status" value="1"/>
</dbReference>
<dbReference type="CDD" id="cd12797">
    <property type="entry name" value="M23_peptidase"/>
    <property type="match status" value="1"/>
</dbReference>
<reference evidence="4 5" key="1">
    <citation type="submission" date="2023-07" db="EMBL/GenBank/DDBJ databases">
        <title>Sequencing the genomes of 1000 actinobacteria strains.</title>
        <authorList>
            <person name="Klenk H.-P."/>
        </authorList>
    </citation>
    <scope>NUCLEOTIDE SEQUENCE [LARGE SCALE GENOMIC DNA]</scope>
    <source>
        <strain evidence="4 5">DSM 22966</strain>
    </source>
</reference>
<sequence>MPSSEFPSRRALRAAAIKKKRGRNASVLTAGVAVAVSSAAVTFGGNAGDGNPLAFGQTAEANAVELDATPRETSVIPAAITGGDERVVAKMTNEMAASQVGLGRLYQEGEGDVAAGQLAVAEAQNPHNGSLKSLPGNLQMIFPADSTRTSSTFGSRSNPTGAGTQFHVGTDFPVPTGTPVKATEAGTVVFAGVHSTGGHRVEVDHGHGVVTAYSHNSQLRVNVGDTVEQGQTIALAGSTGNSTGPHIHYEIKVNDKWVDPEYYLPSQSTGGGAKQLYTVSSAD</sequence>
<evidence type="ECO:0000256" key="2">
    <source>
        <dbReference type="SAM" id="MobiDB-lite"/>
    </source>
</evidence>
<organism evidence="4 5">
    <name type="scientific">Enteractinococcus fodinae</name>
    <dbReference type="NCBI Taxonomy" id="684663"/>
    <lineage>
        <taxon>Bacteria</taxon>
        <taxon>Bacillati</taxon>
        <taxon>Actinomycetota</taxon>
        <taxon>Actinomycetes</taxon>
        <taxon>Micrococcales</taxon>
        <taxon>Micrococcaceae</taxon>
    </lineage>
</organism>
<feature type="domain" description="M23ase beta-sheet core" evidence="3">
    <location>
        <begin position="166"/>
        <end position="260"/>
    </location>
</feature>
<dbReference type="InterPro" id="IPR011055">
    <property type="entry name" value="Dup_hybrid_motif"/>
</dbReference>
<comment type="caution">
    <text evidence="4">The sequence shown here is derived from an EMBL/GenBank/DDBJ whole genome shotgun (WGS) entry which is preliminary data.</text>
</comment>
<dbReference type="PANTHER" id="PTHR21666">
    <property type="entry name" value="PEPTIDASE-RELATED"/>
    <property type="match status" value="1"/>
</dbReference>
<feature type="region of interest" description="Disordered" evidence="2">
    <location>
        <begin position="147"/>
        <end position="167"/>
    </location>
</feature>
<dbReference type="GO" id="GO:0016787">
    <property type="term" value="F:hydrolase activity"/>
    <property type="evidence" value="ECO:0007669"/>
    <property type="project" value="UniProtKB-KW"/>
</dbReference>
<dbReference type="EMBL" id="JAVDYJ010000001">
    <property type="protein sequence ID" value="MDR7346217.1"/>
    <property type="molecule type" value="Genomic_DNA"/>
</dbReference>
<dbReference type="Gene3D" id="2.70.70.10">
    <property type="entry name" value="Glucose Permease (Domain IIA)"/>
    <property type="match status" value="1"/>
</dbReference>
<gene>
    <name evidence="4" type="ORF">J2S62_000474</name>
</gene>
<keyword evidence="1" id="KW-0732">Signal</keyword>
<evidence type="ECO:0000259" key="3">
    <source>
        <dbReference type="Pfam" id="PF01551"/>
    </source>
</evidence>
<accession>A0ABU2AY01</accession>
<evidence type="ECO:0000313" key="5">
    <source>
        <dbReference type="Proteomes" id="UP001183794"/>
    </source>
</evidence>
<evidence type="ECO:0000313" key="4">
    <source>
        <dbReference type="EMBL" id="MDR7346217.1"/>
    </source>
</evidence>